<feature type="transmembrane region" description="Helical" evidence="2">
    <location>
        <begin position="524"/>
        <end position="546"/>
    </location>
</feature>
<gene>
    <name evidence="3" type="ORF">QR46_3600</name>
</gene>
<comment type="caution">
    <text evidence="3">The sequence shown here is derived from an EMBL/GenBank/DDBJ whole genome shotgun (WGS) entry which is preliminary data.</text>
</comment>
<sequence length="684" mass="76907">MNRKFLDSIPDWMGNFWRGVWRRHFYPHIIDMDGGVSRMTSLDFIRGIGILGMTLVHSLFNSVELDYLLTFDRWYKYILAIFVGPILIFAPFRGVFAIISGTAYAFLTGQTMVSLRESKKNFTSWYFIGILKSILSFFILWLLSIVYLYSIELWHVRIPNRQPVIYEPVWKVATIYASPLSYFSISSVIDSIVFPPIFLLFLVVFSKRFPSTVYSPIFKAPSLDDINTSASAPPSASAKHKATTMSLTRFQPSTFTIEKLDATVPEQTDVSVNDSESRSTVPGVTSADQEGSPGEQTARNSIEIPTGIATPAPATSTYSATGYIATSLTTASVVFLLSYSIIIPTPHIVNTLARPLNLAPKDFCFLPDGFRTDTLRSQSEYLKAYFLVSLGANYYPIFPYYCATMMGFVLGLCLLAAYYSKKEYNQHQINSFKREQQNVALLKPESQAAIADVGDNASHKLKRYSDFPTADPKFARIIYGVMCGFAGAMTCSGVIGIGIKGTFFAGINGGLDLSGYCMPREEGMVIFGLSMFLIVAFVALFEGDTVRNCCKHIQRASYILRFSTVSLTIFTCQIWIDLMGKFILSRYFPKVLNKSEENVLVIILIIPMTVLTYWVFTTISDSIANMWTLDWMISRIGGLATGRYGKQRPLVEYHRRVRPMCLLAKAPRKEADFDFIPVYRITSF</sequence>
<evidence type="ECO:0000256" key="1">
    <source>
        <dbReference type="SAM" id="MobiDB-lite"/>
    </source>
</evidence>
<accession>A0A132NQQ8</accession>
<organism evidence="3 4">
    <name type="scientific">Giardia duodenalis assemblage B</name>
    <dbReference type="NCBI Taxonomy" id="1394984"/>
    <lineage>
        <taxon>Eukaryota</taxon>
        <taxon>Metamonada</taxon>
        <taxon>Diplomonadida</taxon>
        <taxon>Hexamitidae</taxon>
        <taxon>Giardiinae</taxon>
        <taxon>Giardia</taxon>
    </lineage>
</organism>
<feature type="transmembrane region" description="Helical" evidence="2">
    <location>
        <begin position="180"/>
        <end position="205"/>
    </location>
</feature>
<feature type="region of interest" description="Disordered" evidence="1">
    <location>
        <begin position="266"/>
        <end position="303"/>
    </location>
</feature>
<feature type="transmembrane region" description="Helical" evidence="2">
    <location>
        <begin position="74"/>
        <end position="107"/>
    </location>
</feature>
<proteinExistence type="predicted"/>
<dbReference type="AlphaFoldDB" id="A0A132NQQ8"/>
<feature type="transmembrane region" description="Helical" evidence="2">
    <location>
        <begin position="598"/>
        <end position="616"/>
    </location>
</feature>
<name>A0A132NQQ8_GIAIN</name>
<keyword evidence="2" id="KW-0472">Membrane</keyword>
<evidence type="ECO:0000313" key="4">
    <source>
        <dbReference type="Proteomes" id="UP000070089"/>
    </source>
</evidence>
<feature type="compositionally biased region" description="Polar residues" evidence="1">
    <location>
        <begin position="266"/>
        <end position="300"/>
    </location>
</feature>
<dbReference type="EMBL" id="JXTI01000118">
    <property type="protein sequence ID" value="KWX12425.1"/>
    <property type="molecule type" value="Genomic_DNA"/>
</dbReference>
<evidence type="ECO:0000256" key="2">
    <source>
        <dbReference type="SAM" id="Phobius"/>
    </source>
</evidence>
<feature type="transmembrane region" description="Helical" evidence="2">
    <location>
        <begin position="323"/>
        <end position="342"/>
    </location>
</feature>
<evidence type="ECO:0000313" key="3">
    <source>
        <dbReference type="EMBL" id="KWX12425.1"/>
    </source>
</evidence>
<dbReference type="Proteomes" id="UP000070089">
    <property type="component" value="Unassembled WGS sequence"/>
</dbReference>
<keyword evidence="2" id="KW-0812">Transmembrane</keyword>
<reference evidence="3 4" key="1">
    <citation type="journal article" date="2015" name="Mol. Biochem. Parasitol.">
        <title>Identification of polymorphic genes for use in assemblage B genotyping assays through comparative genomics of multiple assemblage B Giardia duodenalis isolates.</title>
        <authorList>
            <person name="Wielinga C."/>
            <person name="Thompson R.C."/>
            <person name="Monis P."/>
            <person name="Ryan U."/>
        </authorList>
    </citation>
    <scope>NUCLEOTIDE SEQUENCE [LARGE SCALE GENOMIC DNA]</scope>
    <source>
        <strain evidence="3 4">BAH15c1</strain>
    </source>
</reference>
<feature type="transmembrane region" description="Helical" evidence="2">
    <location>
        <begin position="44"/>
        <end position="62"/>
    </location>
</feature>
<feature type="transmembrane region" description="Helical" evidence="2">
    <location>
        <begin position="127"/>
        <end position="149"/>
    </location>
</feature>
<keyword evidence="2" id="KW-1133">Transmembrane helix</keyword>
<feature type="transmembrane region" description="Helical" evidence="2">
    <location>
        <begin position="477"/>
        <end position="504"/>
    </location>
</feature>
<feature type="transmembrane region" description="Helical" evidence="2">
    <location>
        <begin position="558"/>
        <end position="578"/>
    </location>
</feature>
<dbReference type="VEuPathDB" id="GiardiaDB:QR46_3600"/>
<protein>
    <submittedName>
        <fullName evidence="3">Uncharacterized protein</fullName>
    </submittedName>
</protein>
<feature type="transmembrane region" description="Helical" evidence="2">
    <location>
        <begin position="397"/>
        <end position="419"/>
    </location>
</feature>
<dbReference type="OrthoDB" id="10252290at2759"/>